<dbReference type="Gene3D" id="1.10.287.950">
    <property type="entry name" value="Methyl-accepting chemotaxis protein"/>
    <property type="match status" value="1"/>
</dbReference>
<comment type="subcellular location">
    <subcellularLocation>
        <location evidence="1">Membrane</location>
    </subcellularLocation>
</comment>
<feature type="domain" description="Methyl-accepting transducer" evidence="7">
    <location>
        <begin position="458"/>
        <end position="694"/>
    </location>
</feature>
<dbReference type="InterPro" id="IPR004089">
    <property type="entry name" value="MCPsignal_dom"/>
</dbReference>
<dbReference type="SUPFAM" id="SSF58104">
    <property type="entry name" value="Methyl-accepting chemotaxis protein (MCP) signaling domain"/>
    <property type="match status" value="1"/>
</dbReference>
<dbReference type="CDD" id="cd11386">
    <property type="entry name" value="MCP_signal"/>
    <property type="match status" value="1"/>
</dbReference>
<evidence type="ECO:0000256" key="2">
    <source>
        <dbReference type="ARBA" id="ARBA00023224"/>
    </source>
</evidence>
<accession>A0A431WT11</accession>
<dbReference type="Proteomes" id="UP000267448">
    <property type="component" value="Unassembled WGS sequence"/>
</dbReference>
<keyword evidence="6" id="KW-1133">Transmembrane helix</keyword>
<dbReference type="SMART" id="SM00304">
    <property type="entry name" value="HAMP"/>
    <property type="match status" value="1"/>
</dbReference>
<dbReference type="PANTHER" id="PTHR32089">
    <property type="entry name" value="METHYL-ACCEPTING CHEMOTAXIS PROTEIN MCPB"/>
    <property type="match status" value="1"/>
</dbReference>
<dbReference type="PROSITE" id="PS50111">
    <property type="entry name" value="CHEMOTAXIS_TRANSDUC_2"/>
    <property type="match status" value="1"/>
</dbReference>
<keyword evidence="2 4" id="KW-0807">Transducer</keyword>
<dbReference type="CDD" id="cd06225">
    <property type="entry name" value="HAMP"/>
    <property type="match status" value="1"/>
</dbReference>
<dbReference type="GO" id="GO:0007165">
    <property type="term" value="P:signal transduction"/>
    <property type="evidence" value="ECO:0007669"/>
    <property type="project" value="UniProtKB-KW"/>
</dbReference>
<keyword evidence="10" id="KW-1185">Reference proteome</keyword>
<dbReference type="AlphaFoldDB" id="A0A431WT11"/>
<evidence type="ECO:0000313" key="9">
    <source>
        <dbReference type="EMBL" id="RTR38818.1"/>
    </source>
</evidence>
<evidence type="ECO:0000256" key="4">
    <source>
        <dbReference type="PROSITE-ProRule" id="PRU00284"/>
    </source>
</evidence>
<dbReference type="OrthoDB" id="49457at2"/>
<dbReference type="SMART" id="SM00283">
    <property type="entry name" value="MA"/>
    <property type="match status" value="1"/>
</dbReference>
<dbReference type="GO" id="GO:0006935">
    <property type="term" value="P:chemotaxis"/>
    <property type="evidence" value="ECO:0007669"/>
    <property type="project" value="UniProtKB-ARBA"/>
</dbReference>
<keyword evidence="5" id="KW-0175">Coiled coil</keyword>
<proteinExistence type="inferred from homology"/>
<feature type="coiled-coil region" evidence="5">
    <location>
        <begin position="648"/>
        <end position="678"/>
    </location>
</feature>
<evidence type="ECO:0000256" key="5">
    <source>
        <dbReference type="SAM" id="Coils"/>
    </source>
</evidence>
<dbReference type="GO" id="GO:0016020">
    <property type="term" value="C:membrane"/>
    <property type="evidence" value="ECO:0007669"/>
    <property type="project" value="UniProtKB-SubCell"/>
</dbReference>
<evidence type="ECO:0000256" key="6">
    <source>
        <dbReference type="SAM" id="Phobius"/>
    </source>
</evidence>
<sequence>MDTIVFLFLYTLMYRDLPMSSMSIRRKFALTSFLCLFTSLSILMASFLYYSSQTQALIKEQTSASLRSSTESFVAALANEQSEIISAVIEHHLVTADTMAHSIMSMRSDAIRRGSESRLLRMELNDYTKKMLEHNGEVLGIYIVMSPDTLGADSAFIENVTVASNGAGRFAPYWARVDGQIELEVMLEEDITNTQLDKLGLPDNEWVTCAIERASPCLLDPYLDKVGGKPVLMTSITVPLIADGKTLGMLGLDVSLSSLQPIIETADKRLLNGSGEVVLSSQRGVVAAYSSDRKSLGEKISSLELNKKAKLGDWHEEQKSSIQWSSNGEDLVTLRPITFDGLIDKWGLILTVPVSAVLADSLALEERVVDYNRGSLYKILLSAIIITVISLFIVWRFSFYLIKPLNNVTERLQSIASGEWDLTQRIKIDSYDEIGTLTHWFNQFLEKLQTTVKAIDHSIKNGQSTSSHASDIAGRTSLSSQQQFSEVDQVAAAIEQMSTTAGIVSEKTLLSANAANDASLAAEKGRSVANQTSLAVESLVEEVSAAMPLIEKLNTDSANIEKILSVIQGIAEQTNLLALNAAIEAARAGEQGRGFAVVANEVRDLAERTKNSIGQISQVTDLFQSSSQDILKTITAGNDKAINAVSQVKEMAKQLADIEMHIRNITENEAEIAKATAEQSSVATEISYNIANIKEASQHISREAESSATLSDELKQLATGQQQIVSQFKV</sequence>
<dbReference type="Gene3D" id="3.30.450.20">
    <property type="entry name" value="PAS domain"/>
    <property type="match status" value="1"/>
</dbReference>
<evidence type="ECO:0000256" key="3">
    <source>
        <dbReference type="ARBA" id="ARBA00029447"/>
    </source>
</evidence>
<dbReference type="EMBL" id="RXNU01000005">
    <property type="protein sequence ID" value="RTR38818.1"/>
    <property type="molecule type" value="Genomic_DNA"/>
</dbReference>
<evidence type="ECO:0000259" key="7">
    <source>
        <dbReference type="PROSITE" id="PS50111"/>
    </source>
</evidence>
<protein>
    <submittedName>
        <fullName evidence="9">Methyl-accepting chemotaxis protein</fullName>
    </submittedName>
</protein>
<keyword evidence="6" id="KW-0472">Membrane</keyword>
<dbReference type="Pfam" id="PF00672">
    <property type="entry name" value="HAMP"/>
    <property type="match status" value="1"/>
</dbReference>
<dbReference type="PROSITE" id="PS50885">
    <property type="entry name" value="HAMP"/>
    <property type="match status" value="1"/>
</dbReference>
<gene>
    <name evidence="9" type="ORF">EKG38_11705</name>
</gene>
<dbReference type="FunFam" id="1.10.287.950:FF:000001">
    <property type="entry name" value="Methyl-accepting chemotaxis sensory transducer"/>
    <property type="match status" value="1"/>
</dbReference>
<organism evidence="9 10">
    <name type="scientific">Shewanella canadensis</name>
    <dbReference type="NCBI Taxonomy" id="271096"/>
    <lineage>
        <taxon>Bacteria</taxon>
        <taxon>Pseudomonadati</taxon>
        <taxon>Pseudomonadota</taxon>
        <taxon>Gammaproteobacteria</taxon>
        <taxon>Alteromonadales</taxon>
        <taxon>Shewanellaceae</taxon>
        <taxon>Shewanella</taxon>
    </lineage>
</organism>
<reference evidence="9 10" key="1">
    <citation type="submission" date="2018-12" db="EMBL/GenBank/DDBJ databases">
        <authorList>
            <person name="Yu L."/>
        </authorList>
    </citation>
    <scope>NUCLEOTIDE SEQUENCE [LARGE SCALE GENOMIC DNA]</scope>
    <source>
        <strain evidence="9 10">HAW-EB2</strain>
    </source>
</reference>
<keyword evidence="6" id="KW-0812">Transmembrane</keyword>
<feature type="domain" description="HAMP" evidence="8">
    <location>
        <begin position="399"/>
        <end position="453"/>
    </location>
</feature>
<feature type="transmembrane region" description="Helical" evidence="6">
    <location>
        <begin position="376"/>
        <end position="397"/>
    </location>
</feature>
<name>A0A431WT11_9GAMM</name>
<evidence type="ECO:0000256" key="1">
    <source>
        <dbReference type="ARBA" id="ARBA00004370"/>
    </source>
</evidence>
<dbReference type="InterPro" id="IPR003660">
    <property type="entry name" value="HAMP_dom"/>
</dbReference>
<dbReference type="Pfam" id="PF22673">
    <property type="entry name" value="MCP-like_PDC_1"/>
    <property type="match status" value="1"/>
</dbReference>
<dbReference type="Pfam" id="PF00015">
    <property type="entry name" value="MCPsignal"/>
    <property type="match status" value="1"/>
</dbReference>
<evidence type="ECO:0000313" key="10">
    <source>
        <dbReference type="Proteomes" id="UP000267448"/>
    </source>
</evidence>
<dbReference type="PANTHER" id="PTHR32089:SF120">
    <property type="entry name" value="METHYL-ACCEPTING CHEMOTAXIS PROTEIN TLPQ"/>
    <property type="match status" value="1"/>
</dbReference>
<comment type="similarity">
    <text evidence="3">Belongs to the methyl-accepting chemotaxis (MCP) protein family.</text>
</comment>
<comment type="caution">
    <text evidence="9">The sequence shown here is derived from an EMBL/GenBank/DDBJ whole genome shotgun (WGS) entry which is preliminary data.</text>
</comment>
<evidence type="ECO:0000259" key="8">
    <source>
        <dbReference type="PROSITE" id="PS50885"/>
    </source>
</evidence>
<dbReference type="CDD" id="cd12913">
    <property type="entry name" value="PDC1_MCP_like"/>
    <property type="match status" value="1"/>
</dbReference>